<accession>A0A9D1W3P7</accession>
<gene>
    <name evidence="7" type="ORF">IAA28_00685</name>
</gene>
<dbReference type="Proteomes" id="UP000886780">
    <property type="component" value="Unassembled WGS sequence"/>
</dbReference>
<evidence type="ECO:0000313" key="8">
    <source>
        <dbReference type="Proteomes" id="UP000886780"/>
    </source>
</evidence>
<reference evidence="7" key="2">
    <citation type="submission" date="2021-04" db="EMBL/GenBank/DDBJ databases">
        <authorList>
            <person name="Gilroy R."/>
        </authorList>
    </citation>
    <scope>NUCLEOTIDE SEQUENCE</scope>
    <source>
        <strain evidence="7">ChiGjej4B4-12881</strain>
    </source>
</reference>
<evidence type="ECO:0000256" key="2">
    <source>
        <dbReference type="ARBA" id="ARBA00022801"/>
    </source>
</evidence>
<feature type="non-terminal residue" evidence="7">
    <location>
        <position position="1"/>
    </location>
</feature>
<evidence type="ECO:0000256" key="4">
    <source>
        <dbReference type="RuleBase" id="RU362110"/>
    </source>
</evidence>
<feature type="domain" description="Glycosyl hydrolase family 32 N-terminal" evidence="5">
    <location>
        <begin position="9"/>
        <end position="74"/>
    </location>
</feature>
<evidence type="ECO:0000259" key="5">
    <source>
        <dbReference type="Pfam" id="PF00251"/>
    </source>
</evidence>
<dbReference type="SUPFAM" id="SSF75005">
    <property type="entry name" value="Arabinanase/levansucrase/invertase"/>
    <property type="match status" value="1"/>
</dbReference>
<dbReference type="SUPFAM" id="SSF49899">
    <property type="entry name" value="Concanavalin A-like lectins/glucanases"/>
    <property type="match status" value="1"/>
</dbReference>
<organism evidence="7 8">
    <name type="scientific">Candidatus Lachnoclostridium stercoripullorum</name>
    <dbReference type="NCBI Taxonomy" id="2838635"/>
    <lineage>
        <taxon>Bacteria</taxon>
        <taxon>Bacillati</taxon>
        <taxon>Bacillota</taxon>
        <taxon>Clostridia</taxon>
        <taxon>Lachnospirales</taxon>
        <taxon>Lachnospiraceae</taxon>
    </lineage>
</organism>
<dbReference type="AlphaFoldDB" id="A0A9D1W3P7"/>
<feature type="domain" description="Glycosyl hydrolase family 32 C-terminal" evidence="6">
    <location>
        <begin position="77"/>
        <end position="189"/>
    </location>
</feature>
<dbReference type="InterPro" id="IPR013189">
    <property type="entry name" value="Glyco_hydro_32_C"/>
</dbReference>
<dbReference type="PANTHER" id="PTHR43101:SF1">
    <property type="entry name" value="BETA-FRUCTOSIDASE"/>
    <property type="match status" value="1"/>
</dbReference>
<evidence type="ECO:0000313" key="7">
    <source>
        <dbReference type="EMBL" id="HIX51302.1"/>
    </source>
</evidence>
<reference evidence="7" key="1">
    <citation type="journal article" date="2021" name="PeerJ">
        <title>Extensive microbial diversity within the chicken gut microbiome revealed by metagenomics and culture.</title>
        <authorList>
            <person name="Gilroy R."/>
            <person name="Ravi A."/>
            <person name="Getino M."/>
            <person name="Pursley I."/>
            <person name="Horton D.L."/>
            <person name="Alikhan N.F."/>
            <person name="Baker D."/>
            <person name="Gharbi K."/>
            <person name="Hall N."/>
            <person name="Watson M."/>
            <person name="Adriaenssens E.M."/>
            <person name="Foster-Nyarko E."/>
            <person name="Jarju S."/>
            <person name="Secka A."/>
            <person name="Antonio M."/>
            <person name="Oren A."/>
            <person name="Chaudhuri R.R."/>
            <person name="La Ragione R."/>
            <person name="Hildebrand F."/>
            <person name="Pallen M.J."/>
        </authorList>
    </citation>
    <scope>NUCLEOTIDE SEQUENCE</scope>
    <source>
        <strain evidence="7">ChiGjej4B4-12881</strain>
    </source>
</reference>
<sequence length="239" mass="26998">LEVAEEAVYPSVDRGFDFYAPQTFEDETGRRILIGWMGIPDAPYENPTAERGWQHALTLPRELHLRDGRLIQTPLEELKKLRREEWKFSTAEELALAGEKMGRREGPVFEAVLEFSSCSAMRLQLRQGTELIYENGLLSLEIRDGGCGRTVRHGKTEELRDLRIFSDVSSLEIFVNGGEMVFSTRVYADCCPDGEAGEGYLHLQGDCRVRGSVYRLSEIIMEKRGDSGAESSENMVVTK</sequence>
<comment type="caution">
    <text evidence="7">The sequence shown here is derived from an EMBL/GenBank/DDBJ whole genome shotgun (WGS) entry which is preliminary data.</text>
</comment>
<keyword evidence="3 4" id="KW-0326">Glycosidase</keyword>
<name>A0A9D1W3P7_9FIRM</name>
<dbReference type="Gene3D" id="2.60.120.560">
    <property type="entry name" value="Exo-inulinase, domain 1"/>
    <property type="match status" value="1"/>
</dbReference>
<evidence type="ECO:0000256" key="3">
    <source>
        <dbReference type="ARBA" id="ARBA00023295"/>
    </source>
</evidence>
<dbReference type="PANTHER" id="PTHR43101">
    <property type="entry name" value="BETA-FRUCTOSIDASE"/>
    <property type="match status" value="1"/>
</dbReference>
<dbReference type="Gene3D" id="2.115.10.20">
    <property type="entry name" value="Glycosyl hydrolase domain, family 43"/>
    <property type="match status" value="1"/>
</dbReference>
<dbReference type="Pfam" id="PF00251">
    <property type="entry name" value="Glyco_hydro_32N"/>
    <property type="match status" value="1"/>
</dbReference>
<proteinExistence type="inferred from homology"/>
<dbReference type="InterPro" id="IPR013320">
    <property type="entry name" value="ConA-like_dom_sf"/>
</dbReference>
<dbReference type="EMBL" id="DXEU01000014">
    <property type="protein sequence ID" value="HIX51302.1"/>
    <property type="molecule type" value="Genomic_DNA"/>
</dbReference>
<dbReference type="Pfam" id="PF08244">
    <property type="entry name" value="Glyco_hydro_32C"/>
    <property type="match status" value="1"/>
</dbReference>
<comment type="similarity">
    <text evidence="1 4">Belongs to the glycosyl hydrolase 32 family.</text>
</comment>
<dbReference type="GO" id="GO:0016798">
    <property type="term" value="F:hydrolase activity, acting on glycosyl bonds"/>
    <property type="evidence" value="ECO:0007669"/>
    <property type="project" value="UniProtKB-KW"/>
</dbReference>
<dbReference type="InterPro" id="IPR051214">
    <property type="entry name" value="GH32_Enzymes"/>
</dbReference>
<evidence type="ECO:0000259" key="6">
    <source>
        <dbReference type="Pfam" id="PF08244"/>
    </source>
</evidence>
<protein>
    <submittedName>
        <fullName evidence="7">GH32 C-terminal domain-containing protein</fullName>
    </submittedName>
</protein>
<evidence type="ECO:0000256" key="1">
    <source>
        <dbReference type="ARBA" id="ARBA00009902"/>
    </source>
</evidence>
<keyword evidence="2 4" id="KW-0378">Hydrolase</keyword>
<dbReference type="InterPro" id="IPR023296">
    <property type="entry name" value="Glyco_hydro_beta-prop_sf"/>
</dbReference>
<dbReference type="InterPro" id="IPR013148">
    <property type="entry name" value="Glyco_hydro_32_N"/>
</dbReference>